<keyword evidence="2" id="KW-1185">Reference proteome</keyword>
<dbReference type="Proteomes" id="UP000264006">
    <property type="component" value="Chromosome"/>
</dbReference>
<dbReference type="AlphaFoldDB" id="A0A346XVP0"/>
<evidence type="ECO:0000313" key="2">
    <source>
        <dbReference type="Proteomes" id="UP000264006"/>
    </source>
</evidence>
<name>A0A346XVP0_9ACTN</name>
<evidence type="ECO:0000313" key="1">
    <source>
        <dbReference type="EMBL" id="AXV06287.1"/>
    </source>
</evidence>
<organism evidence="1 2">
    <name type="scientific">Euzebya pacifica</name>
    <dbReference type="NCBI Taxonomy" id="1608957"/>
    <lineage>
        <taxon>Bacteria</taxon>
        <taxon>Bacillati</taxon>
        <taxon>Actinomycetota</taxon>
        <taxon>Nitriliruptoria</taxon>
        <taxon>Euzebyales</taxon>
    </lineage>
</organism>
<protein>
    <submittedName>
        <fullName evidence="1">Uncharacterized protein</fullName>
    </submittedName>
</protein>
<dbReference type="KEGG" id="euz:DVS28_a1595"/>
<gene>
    <name evidence="1" type="ORF">DVS28_a1595</name>
</gene>
<proteinExistence type="predicted"/>
<reference evidence="1 2" key="1">
    <citation type="submission" date="2018-09" db="EMBL/GenBank/DDBJ databases">
        <title>Complete genome sequence of Euzebya sp. DY32-46 isolated from seawater of Pacific Ocean.</title>
        <authorList>
            <person name="Xu L."/>
            <person name="Wu Y.-H."/>
            <person name="Xu X.-W."/>
        </authorList>
    </citation>
    <scope>NUCLEOTIDE SEQUENCE [LARGE SCALE GENOMIC DNA]</scope>
    <source>
        <strain evidence="1 2">DY32-46</strain>
    </source>
</reference>
<sequence>MMGAVLLLVVACTGEDDDIDTVAIDPDVTAVDLPGARVSTDGGVEDPDSSAARLLEASLCERLISDDDVLDAFGSVPQAPPSATVEHDDALDFVTCSWTVADPIHTVVLQVEVARDDVTRSLFASGRADPLGTPVEGVGLVATVSETGSWNVDVTEDVRFSYFPIAATEAPDADRELVATVAANLEQELD</sequence>
<dbReference type="EMBL" id="CP031165">
    <property type="protein sequence ID" value="AXV06287.1"/>
    <property type="molecule type" value="Genomic_DNA"/>
</dbReference>
<accession>A0A346XVP0</accession>